<dbReference type="PANTHER" id="PTHR47837:SF1">
    <property type="entry name" value="GTP PYROPHOSPHOKINASE YJBM"/>
    <property type="match status" value="1"/>
</dbReference>
<dbReference type="SMART" id="SM00954">
    <property type="entry name" value="RelA_SpoT"/>
    <property type="match status" value="1"/>
</dbReference>
<dbReference type="CDD" id="cd05399">
    <property type="entry name" value="NT_Rel-Spo_like"/>
    <property type="match status" value="1"/>
</dbReference>
<dbReference type="AlphaFoldDB" id="A0A941I7A1"/>
<gene>
    <name evidence="2" type="ORF">KDM89_10880</name>
</gene>
<evidence type="ECO:0000313" key="2">
    <source>
        <dbReference type="EMBL" id="MBR7782649.1"/>
    </source>
</evidence>
<name>A0A941I7A1_9BURK</name>
<dbReference type="InterPro" id="IPR007685">
    <property type="entry name" value="RelA_SpoT"/>
</dbReference>
<dbReference type="RefSeq" id="WP_212687961.1">
    <property type="nucleotide sequence ID" value="NZ_JAGSPN010000007.1"/>
</dbReference>
<dbReference type="Proteomes" id="UP000680067">
    <property type="component" value="Unassembled WGS sequence"/>
</dbReference>
<proteinExistence type="predicted"/>
<dbReference type="EMBL" id="JAGSPN010000007">
    <property type="protein sequence ID" value="MBR7782649.1"/>
    <property type="molecule type" value="Genomic_DNA"/>
</dbReference>
<dbReference type="GO" id="GO:0015969">
    <property type="term" value="P:guanosine tetraphosphate metabolic process"/>
    <property type="evidence" value="ECO:0007669"/>
    <property type="project" value="InterPro"/>
</dbReference>
<evidence type="ECO:0000313" key="3">
    <source>
        <dbReference type="Proteomes" id="UP000680067"/>
    </source>
</evidence>
<dbReference type="PANTHER" id="PTHR47837">
    <property type="entry name" value="GTP PYROPHOSPHOKINASE YJBM"/>
    <property type="match status" value="1"/>
</dbReference>
<reference evidence="2" key="1">
    <citation type="submission" date="2021-04" db="EMBL/GenBank/DDBJ databases">
        <title>novel species isolated from subtropical streams in China.</title>
        <authorList>
            <person name="Lu H."/>
        </authorList>
    </citation>
    <scope>NUCLEOTIDE SEQUENCE</scope>
    <source>
        <strain evidence="2">LFS511W</strain>
    </source>
</reference>
<sequence length="361" mass="41552">MVNRVYENQKITLKFSKKEIKKAGQSIRHGCEGEERKDAIEKIQNFRELHLYPLMLIKNHIDKATKRVSQRATVARRLKMLSTIINKLERPTLDGVVENTIDITRMHDIGGCRSIVADIKQLKELLGYLEKSRSIHRIIRTYDYLSPKDSGYGGVHLVYSCFSGVEEESEWKNTKIEVQLRTELQHAWATSLEIIDTLEGFNLKTSMDGHDEWRQFFKVAGILVAQSEGAISLDLIELSNKIEELQALEERLQVRQRLAKYNVAMQLTTNDAKTNKRKSLPDDLYLVRLYRVDSAKFKGIVTPYRRVNKDEALKKLAESESSTDVVAAVLVAAKDVKNLKKAYPNYLGSTRVFRDFLMRFV</sequence>
<evidence type="ECO:0000259" key="1">
    <source>
        <dbReference type="SMART" id="SM00954"/>
    </source>
</evidence>
<organism evidence="2 3">
    <name type="scientific">Undibacterium luofuense</name>
    <dbReference type="NCBI Taxonomy" id="2828733"/>
    <lineage>
        <taxon>Bacteria</taxon>
        <taxon>Pseudomonadati</taxon>
        <taxon>Pseudomonadota</taxon>
        <taxon>Betaproteobacteria</taxon>
        <taxon>Burkholderiales</taxon>
        <taxon>Oxalobacteraceae</taxon>
        <taxon>Undibacterium</taxon>
    </lineage>
</organism>
<dbReference type="Pfam" id="PF04607">
    <property type="entry name" value="RelA_SpoT"/>
    <property type="match status" value="1"/>
</dbReference>
<dbReference type="SUPFAM" id="SSF81301">
    <property type="entry name" value="Nucleotidyltransferase"/>
    <property type="match status" value="1"/>
</dbReference>
<comment type="caution">
    <text evidence="2">The sequence shown here is derived from an EMBL/GenBank/DDBJ whole genome shotgun (WGS) entry which is preliminary data.</text>
</comment>
<dbReference type="InterPro" id="IPR052366">
    <property type="entry name" value="GTP_Pyrophosphokinase"/>
</dbReference>
<accession>A0A941I7A1</accession>
<dbReference type="InterPro" id="IPR043519">
    <property type="entry name" value="NT_sf"/>
</dbReference>
<keyword evidence="3" id="KW-1185">Reference proteome</keyword>
<dbReference type="Gene3D" id="3.30.460.10">
    <property type="entry name" value="Beta Polymerase, domain 2"/>
    <property type="match status" value="1"/>
</dbReference>
<feature type="domain" description="RelA/SpoT" evidence="1">
    <location>
        <begin position="76"/>
        <end position="203"/>
    </location>
</feature>
<protein>
    <submittedName>
        <fullName evidence="2">RelA/SpoT domain-containing protein</fullName>
    </submittedName>
</protein>